<dbReference type="InterPro" id="IPR009078">
    <property type="entry name" value="Ferritin-like_SF"/>
</dbReference>
<dbReference type="EMBL" id="CZCU02000149">
    <property type="protein sequence ID" value="VXD21693.1"/>
    <property type="molecule type" value="Genomic_DNA"/>
</dbReference>
<dbReference type="RefSeq" id="WP_083624054.1">
    <property type="nucleotide sequence ID" value="NZ_LR734877.1"/>
</dbReference>
<dbReference type="AlphaFoldDB" id="A0A7Z9BUJ4"/>
<evidence type="ECO:0000313" key="3">
    <source>
        <dbReference type="Proteomes" id="UP000184550"/>
    </source>
</evidence>
<organism evidence="2 3">
    <name type="scientific">Planktothrix serta PCC 8927</name>
    <dbReference type="NCBI Taxonomy" id="671068"/>
    <lineage>
        <taxon>Bacteria</taxon>
        <taxon>Bacillati</taxon>
        <taxon>Cyanobacteriota</taxon>
        <taxon>Cyanophyceae</taxon>
        <taxon>Oscillatoriophycideae</taxon>
        <taxon>Oscillatoriales</taxon>
        <taxon>Microcoleaceae</taxon>
        <taxon>Planktothrix</taxon>
    </lineage>
</organism>
<feature type="compositionally biased region" description="Basic residues" evidence="1">
    <location>
        <begin position="147"/>
        <end position="162"/>
    </location>
</feature>
<feature type="region of interest" description="Disordered" evidence="1">
    <location>
        <begin position="130"/>
        <end position="162"/>
    </location>
</feature>
<evidence type="ECO:0008006" key="4">
    <source>
        <dbReference type="Google" id="ProtNLM"/>
    </source>
</evidence>
<dbReference type="InterPro" id="IPR019243">
    <property type="entry name" value="DUF2202"/>
</dbReference>
<dbReference type="CDD" id="cd01048">
    <property type="entry name" value="Ferritin_like_AB2"/>
    <property type="match status" value="1"/>
</dbReference>
<reference evidence="2" key="1">
    <citation type="submission" date="2019-10" db="EMBL/GenBank/DDBJ databases">
        <authorList>
            <consortium name="Genoscope - CEA"/>
            <person name="William W."/>
        </authorList>
    </citation>
    <scope>NUCLEOTIDE SEQUENCE [LARGE SCALE GENOMIC DNA]</scope>
    <source>
        <strain evidence="2">BBR_PRJEB10992</strain>
    </source>
</reference>
<gene>
    <name evidence="2" type="ORF">PL8927_720149</name>
</gene>
<keyword evidence="3" id="KW-1185">Reference proteome</keyword>
<comment type="caution">
    <text evidence="2">The sequence shown here is derived from an EMBL/GenBank/DDBJ whole genome shotgun (WGS) entry which is preliminary data.</text>
</comment>
<dbReference type="Proteomes" id="UP000184550">
    <property type="component" value="Unassembled WGS sequence"/>
</dbReference>
<dbReference type="SUPFAM" id="SSF47240">
    <property type="entry name" value="Ferritin-like"/>
    <property type="match status" value="1"/>
</dbReference>
<protein>
    <recommendedName>
        <fullName evidence="4">DUF2202 domain-containing protein</fullName>
    </recommendedName>
</protein>
<name>A0A7Z9BUJ4_9CYAN</name>
<dbReference type="OrthoDB" id="573482at2"/>
<dbReference type="InterPro" id="IPR012347">
    <property type="entry name" value="Ferritin-like"/>
</dbReference>
<evidence type="ECO:0000313" key="2">
    <source>
        <dbReference type="EMBL" id="VXD21693.1"/>
    </source>
</evidence>
<proteinExistence type="predicted"/>
<sequence>MLENLKIALIEAIEDEYKARATYRSILNKFGAIRPFVNIVESEERHIRVLIPLFWKYEIPIPEDNWQGRVEVPNSVQEACQAGVQAEIENAEMYQRLLNLTQGYHEVQRVFLNLQSASQNNHLRAFQRCAERGNSQSDQERGEGHRQGRGCRGRRGQRMGLR</sequence>
<accession>A0A7Z9BUJ4</accession>
<evidence type="ECO:0000256" key="1">
    <source>
        <dbReference type="SAM" id="MobiDB-lite"/>
    </source>
</evidence>
<dbReference type="Gene3D" id="1.20.1260.10">
    <property type="match status" value="1"/>
</dbReference>